<dbReference type="WBParaSite" id="maker-uti_cns_0045641-snap-gene-0.4-mRNA-1">
    <property type="protein sequence ID" value="maker-uti_cns_0045641-snap-gene-0.4-mRNA-1"/>
    <property type="gene ID" value="maker-uti_cns_0045641-snap-gene-0.4"/>
</dbReference>
<protein>
    <submittedName>
        <fullName evidence="2 3">Pecanex-like protein</fullName>
    </submittedName>
</protein>
<name>A0A1I8JKJ4_9PLAT</name>
<reference evidence="2 3" key="1">
    <citation type="submission" date="2016-11" db="UniProtKB">
        <authorList>
            <consortium name="WormBaseParasite"/>
        </authorList>
    </citation>
    <scope>IDENTIFICATION</scope>
</reference>
<proteinExistence type="predicted"/>
<evidence type="ECO:0000313" key="2">
    <source>
        <dbReference type="WBParaSite" id="maker-uti_cns_0045641-snap-gene-0.4-mRNA-1"/>
    </source>
</evidence>
<accession>A0A1I8JKJ4</accession>
<sequence>LLSGRFSWLRAPLGLRIGLTARVAMATVSISLRKMFKFIREDSRAEARRSLWPLIGARTLVPRQPGQGGCGRCRPCLRRICRSPARSCQSGLPATAAAQTGSSPCLPASLLSAQSLAKSKASAAAWAAAATFVEDADGSESPVGRRQHQWLGLRSRKKSLRRKYASNLIKFSPAISPSATLVSWFWSLHCVLTTSVSAGAFVLPTLPLLMASVSASALISLGTGLHPGGAFGPSTGGT</sequence>
<dbReference type="AlphaFoldDB" id="A0A1I8JKJ4"/>
<dbReference type="WBParaSite" id="maker-uti_cns_0048548-snap-gene-0.10-mRNA-1">
    <property type="protein sequence ID" value="maker-uti_cns_0048548-snap-gene-0.10-mRNA-1"/>
    <property type="gene ID" value="maker-uti_cns_0048548-snap-gene-0.10"/>
</dbReference>
<dbReference type="Proteomes" id="UP000095280">
    <property type="component" value="Unplaced"/>
</dbReference>
<organism evidence="1 3">
    <name type="scientific">Macrostomum lignano</name>
    <dbReference type="NCBI Taxonomy" id="282301"/>
    <lineage>
        <taxon>Eukaryota</taxon>
        <taxon>Metazoa</taxon>
        <taxon>Spiralia</taxon>
        <taxon>Lophotrochozoa</taxon>
        <taxon>Platyhelminthes</taxon>
        <taxon>Rhabditophora</taxon>
        <taxon>Macrostomorpha</taxon>
        <taxon>Macrostomida</taxon>
        <taxon>Macrostomidae</taxon>
        <taxon>Macrostomum</taxon>
    </lineage>
</organism>
<evidence type="ECO:0000313" key="1">
    <source>
        <dbReference type="Proteomes" id="UP000095280"/>
    </source>
</evidence>
<evidence type="ECO:0000313" key="3">
    <source>
        <dbReference type="WBParaSite" id="maker-uti_cns_0048548-snap-gene-0.10-mRNA-1"/>
    </source>
</evidence>
<keyword evidence="1" id="KW-1185">Reference proteome</keyword>